<keyword evidence="1" id="KW-1185">Reference proteome</keyword>
<reference evidence="2" key="1">
    <citation type="submission" date="2022-11" db="UniProtKB">
        <authorList>
            <consortium name="WormBaseParasite"/>
        </authorList>
    </citation>
    <scope>IDENTIFICATION</scope>
</reference>
<evidence type="ECO:0000313" key="2">
    <source>
        <dbReference type="WBParaSite" id="nRc.2.0.1.t22804-RA"/>
    </source>
</evidence>
<dbReference type="WBParaSite" id="nRc.2.0.1.t22804-RA">
    <property type="protein sequence ID" value="nRc.2.0.1.t22804-RA"/>
    <property type="gene ID" value="nRc.2.0.1.g22804"/>
</dbReference>
<sequence length="207" mass="24164">MDAVTLNENLFCVCNKGLATNWDLDERYFYYLAFIQESKSAILCKRELNRRYINENCPSKYQTNFEDTVSQFKFYIKFLHQWERYSSAMIFNKASRNAITIRPYNLQDQQPPLLIVKPANPMCNTDQVLELRMANKEKFPKVVQVQGTYIPFYISASQFCLQVSLNKHSCMVKLINNSVLYINTDGLMRDDDSRLAGGIVYLLQSNE</sequence>
<organism evidence="1 2">
    <name type="scientific">Romanomermis culicivorax</name>
    <name type="common">Nematode worm</name>
    <dbReference type="NCBI Taxonomy" id="13658"/>
    <lineage>
        <taxon>Eukaryota</taxon>
        <taxon>Metazoa</taxon>
        <taxon>Ecdysozoa</taxon>
        <taxon>Nematoda</taxon>
        <taxon>Enoplea</taxon>
        <taxon>Dorylaimia</taxon>
        <taxon>Mermithida</taxon>
        <taxon>Mermithoidea</taxon>
        <taxon>Mermithidae</taxon>
        <taxon>Romanomermis</taxon>
    </lineage>
</organism>
<dbReference type="AlphaFoldDB" id="A0A915J8L0"/>
<protein>
    <submittedName>
        <fullName evidence="2">Uncharacterized protein</fullName>
    </submittedName>
</protein>
<name>A0A915J8L0_ROMCU</name>
<proteinExistence type="predicted"/>
<evidence type="ECO:0000313" key="1">
    <source>
        <dbReference type="Proteomes" id="UP000887565"/>
    </source>
</evidence>
<accession>A0A915J8L0</accession>
<dbReference type="Proteomes" id="UP000887565">
    <property type="component" value="Unplaced"/>
</dbReference>